<proteinExistence type="predicted"/>
<dbReference type="InterPro" id="IPR011249">
    <property type="entry name" value="Metalloenz_LuxS/M16"/>
</dbReference>
<dbReference type="Proteomes" id="UP000824205">
    <property type="component" value="Unassembled WGS sequence"/>
</dbReference>
<dbReference type="PANTHER" id="PTHR11851">
    <property type="entry name" value="METALLOPROTEASE"/>
    <property type="match status" value="1"/>
</dbReference>
<dbReference type="NCBIfam" id="NF047422">
    <property type="entry name" value="YfmF_fam"/>
    <property type="match status" value="1"/>
</dbReference>
<dbReference type="InterPro" id="IPR007863">
    <property type="entry name" value="Peptidase_M16_C"/>
</dbReference>
<accession>A0A9D1RBW6</accession>
<name>A0A9D1RBW6_9FIRM</name>
<dbReference type="PANTHER" id="PTHR11851:SF186">
    <property type="entry name" value="INACTIVE METALLOPROTEASE YMFF-RELATED"/>
    <property type="match status" value="1"/>
</dbReference>
<evidence type="ECO:0000313" key="2">
    <source>
        <dbReference type="EMBL" id="HIW85024.1"/>
    </source>
</evidence>
<comment type="caution">
    <text evidence="2">The sequence shown here is derived from an EMBL/GenBank/DDBJ whole genome shotgun (WGS) entry which is preliminary data.</text>
</comment>
<sequence>MEDFKIYVAAPGAEVVSVPADRFKTNEIAITLITPLSSENAAVNAAVPFVLSRTCAAYPAINKLNERLAYLYGAKVLASSLKTGEAQQLKIGVTCLDDRFSLDGEKITADCVKLLLSMVFEPLLDENGVFPKENVEMEKRALIQKIESEDNEKRTYALKRAQEIMFSGEPFAVNRYGTKEQAQAITAAGAASAWRRLLETSKIVVSLVGSANGQEIANMLSEKLAGVKRAYQPMPLPKAHTAGAVKRETERQQVRQGKLVMGFAVDADPADMQQAAVLRSFADIFGGGPYSKLFANVREKMSLCYYCSAVSVRQKSCLFVQSGCEEENMQKAEREILNQLEEIKKGNFDYEFNSSKTALNDALDSVYDSPETTEAWYGVQSPEGNYCSPAESAKRNNAVTKDQIIALAKTVSLDTVYRLVSEKEGE</sequence>
<organism evidence="2 3">
    <name type="scientific">Candidatus Eubacterium faecipullorum</name>
    <dbReference type="NCBI Taxonomy" id="2838571"/>
    <lineage>
        <taxon>Bacteria</taxon>
        <taxon>Bacillati</taxon>
        <taxon>Bacillota</taxon>
        <taxon>Clostridia</taxon>
        <taxon>Eubacteriales</taxon>
        <taxon>Eubacteriaceae</taxon>
        <taxon>Eubacterium</taxon>
    </lineage>
</organism>
<gene>
    <name evidence="2" type="ORF">IAA48_00865</name>
</gene>
<feature type="domain" description="Peptidase M16 C-terminal" evidence="1">
    <location>
        <begin position="194"/>
        <end position="353"/>
    </location>
</feature>
<dbReference type="GO" id="GO:0046872">
    <property type="term" value="F:metal ion binding"/>
    <property type="evidence" value="ECO:0007669"/>
    <property type="project" value="InterPro"/>
</dbReference>
<dbReference type="AlphaFoldDB" id="A0A9D1RBW6"/>
<dbReference type="InterPro" id="IPR050361">
    <property type="entry name" value="MPP/UQCRC_Complex"/>
</dbReference>
<evidence type="ECO:0000259" key="1">
    <source>
        <dbReference type="Pfam" id="PF05193"/>
    </source>
</evidence>
<reference evidence="2" key="2">
    <citation type="submission" date="2021-04" db="EMBL/GenBank/DDBJ databases">
        <authorList>
            <person name="Gilroy R."/>
        </authorList>
    </citation>
    <scope>NUCLEOTIDE SEQUENCE</scope>
    <source>
        <strain evidence="2">421</strain>
    </source>
</reference>
<dbReference type="Pfam" id="PF05193">
    <property type="entry name" value="Peptidase_M16_C"/>
    <property type="match status" value="1"/>
</dbReference>
<dbReference type="SUPFAM" id="SSF63411">
    <property type="entry name" value="LuxS/MPP-like metallohydrolase"/>
    <property type="match status" value="2"/>
</dbReference>
<protein>
    <submittedName>
        <fullName evidence="2">Insulinase family protein</fullName>
    </submittedName>
</protein>
<dbReference type="Gene3D" id="3.30.830.10">
    <property type="entry name" value="Metalloenzyme, LuxS/M16 peptidase-like"/>
    <property type="match status" value="2"/>
</dbReference>
<reference evidence="2" key="1">
    <citation type="journal article" date="2021" name="PeerJ">
        <title>Extensive microbial diversity within the chicken gut microbiome revealed by metagenomics and culture.</title>
        <authorList>
            <person name="Gilroy R."/>
            <person name="Ravi A."/>
            <person name="Getino M."/>
            <person name="Pursley I."/>
            <person name="Horton D.L."/>
            <person name="Alikhan N.F."/>
            <person name="Baker D."/>
            <person name="Gharbi K."/>
            <person name="Hall N."/>
            <person name="Watson M."/>
            <person name="Adriaenssens E.M."/>
            <person name="Foster-Nyarko E."/>
            <person name="Jarju S."/>
            <person name="Secka A."/>
            <person name="Antonio M."/>
            <person name="Oren A."/>
            <person name="Chaudhuri R.R."/>
            <person name="La Ragione R."/>
            <person name="Hildebrand F."/>
            <person name="Pallen M.J."/>
        </authorList>
    </citation>
    <scope>NUCLEOTIDE SEQUENCE</scope>
    <source>
        <strain evidence="2">421</strain>
    </source>
</reference>
<dbReference type="EMBL" id="DXGE01000004">
    <property type="protein sequence ID" value="HIW85024.1"/>
    <property type="molecule type" value="Genomic_DNA"/>
</dbReference>
<evidence type="ECO:0000313" key="3">
    <source>
        <dbReference type="Proteomes" id="UP000824205"/>
    </source>
</evidence>